<accession>A0A377F9B6</accession>
<name>A0A377F9B6_ECOLX</name>
<evidence type="ECO:0000313" key="2">
    <source>
        <dbReference type="EMBL" id="STN26190.1"/>
    </source>
</evidence>
<feature type="region of interest" description="Disordered" evidence="1">
    <location>
        <begin position="98"/>
        <end position="121"/>
    </location>
</feature>
<protein>
    <submittedName>
        <fullName evidence="2">Uncharacterized protein</fullName>
    </submittedName>
</protein>
<evidence type="ECO:0000313" key="3">
    <source>
        <dbReference type="Proteomes" id="UP000254255"/>
    </source>
</evidence>
<sequence>MIAITGIGNRENKVNCQLICVDIIINTAQPITSESTSVSTLLGGKHDAIDVIGRTSHEVTGAMDAGKTQDAAGLADGNNLHAVQQPVDKTHQTAIPARRNAGDNHNGNQHHGGDPHQDLPGSKVLFCHAIDNNTNHFWRNQLQHRDNDKQGDSPEIATPIPDGNTSLIEQIIARVVS</sequence>
<dbReference type="AlphaFoldDB" id="A0A377F9B6"/>
<dbReference type="EMBL" id="UGET01000006">
    <property type="protein sequence ID" value="STN26190.1"/>
    <property type="molecule type" value="Genomic_DNA"/>
</dbReference>
<reference evidence="2 3" key="1">
    <citation type="submission" date="2018-06" db="EMBL/GenBank/DDBJ databases">
        <authorList>
            <consortium name="Pathogen Informatics"/>
            <person name="Doyle S."/>
        </authorList>
    </citation>
    <scope>NUCLEOTIDE SEQUENCE [LARGE SCALE GENOMIC DNA]</scope>
    <source>
        <strain evidence="2 3">NCTC13148</strain>
    </source>
</reference>
<gene>
    <name evidence="2" type="ORF">NCTC13148_06623</name>
</gene>
<evidence type="ECO:0000256" key="1">
    <source>
        <dbReference type="SAM" id="MobiDB-lite"/>
    </source>
</evidence>
<proteinExistence type="predicted"/>
<organism evidence="2 3">
    <name type="scientific">Escherichia coli</name>
    <dbReference type="NCBI Taxonomy" id="562"/>
    <lineage>
        <taxon>Bacteria</taxon>
        <taxon>Pseudomonadati</taxon>
        <taxon>Pseudomonadota</taxon>
        <taxon>Gammaproteobacteria</taxon>
        <taxon>Enterobacterales</taxon>
        <taxon>Enterobacteriaceae</taxon>
        <taxon>Escherichia</taxon>
    </lineage>
</organism>
<dbReference type="Proteomes" id="UP000254255">
    <property type="component" value="Unassembled WGS sequence"/>
</dbReference>